<dbReference type="EMBL" id="OB661093">
    <property type="protein sequence ID" value="CAD7227287.1"/>
    <property type="molecule type" value="Genomic_DNA"/>
</dbReference>
<gene>
    <name evidence="1" type="ORF">CTOB1V02_LOCUS5195</name>
</gene>
<accession>A0A7R8ZMP3</accession>
<proteinExistence type="predicted"/>
<protein>
    <submittedName>
        <fullName evidence="1">Uncharacterized protein</fullName>
    </submittedName>
</protein>
<reference evidence="1" key="1">
    <citation type="submission" date="2020-11" db="EMBL/GenBank/DDBJ databases">
        <authorList>
            <person name="Tran Van P."/>
        </authorList>
    </citation>
    <scope>NUCLEOTIDE SEQUENCE</scope>
</reference>
<organism evidence="1">
    <name type="scientific">Cyprideis torosa</name>
    <dbReference type="NCBI Taxonomy" id="163714"/>
    <lineage>
        <taxon>Eukaryota</taxon>
        <taxon>Metazoa</taxon>
        <taxon>Ecdysozoa</taxon>
        <taxon>Arthropoda</taxon>
        <taxon>Crustacea</taxon>
        <taxon>Oligostraca</taxon>
        <taxon>Ostracoda</taxon>
        <taxon>Podocopa</taxon>
        <taxon>Podocopida</taxon>
        <taxon>Cytherocopina</taxon>
        <taxon>Cytheroidea</taxon>
        <taxon>Cytherideidae</taxon>
        <taxon>Cyprideis</taxon>
    </lineage>
</organism>
<dbReference type="OrthoDB" id="10683829at2759"/>
<evidence type="ECO:0000313" key="1">
    <source>
        <dbReference type="EMBL" id="CAD7227287.1"/>
    </source>
</evidence>
<dbReference type="InterPro" id="IPR018247">
    <property type="entry name" value="EF_Hand_1_Ca_BS"/>
</dbReference>
<name>A0A7R8ZMP3_9CRUS</name>
<dbReference type="PROSITE" id="PS00018">
    <property type="entry name" value="EF_HAND_1"/>
    <property type="match status" value="1"/>
</dbReference>
<sequence length="1927" mass="208379">MLLLVIGVSATTNTSFELSIAGNDRTHKETFYQADGGTQLAARLVEESLGTPGGFSALSKNASTKDVLVDPTNPNATILIVDTTLSENHSRRDETSLSDSSRDVAYYPNGYDAAKPDAIPHTNIIVDGTTSVAPNAGLQMIAGYEGLSFAEVSSETNASFTSEPINLTGNDVTPLVMMNVSRDHQLSYKAYNDYSDLDGDSKAEITYQDSIEYYGYFDSKKCYTYDTEGNRFVPAEMATGSNNHYCTGEKWSGNFMNWATMTRMDVVRKMLYGGMRSEDTATSTVLERHYLPTDAHAFAKYYKGDDIDKLTPFSGIVTEPPEGAISTSTTSLEFPTHTSGSRNLTFATTTTFSASVGNYILVSSTNVRVPGWIGGEVTKNKNGKLTVKVPAGAFFGTGTSASWKVENLNLLGETGITLCNMTLGEKSGDDRYSDTNTKAPMIRVASGNFSLWTANERWQCYWSEEKTATNKNIPYLSGIYASPRNPSQTTHGLGTGSGKGEYTARVEVCKEGLLGGEKCKKYGSSGSSYKPIGLLQVYGDDDQINFGLFTGTFDKNISGGVLRKNATSFTNEINVSDGTFITDAEGIVANLNKLRIYGYDYSDGTYIHHDYCTYQQTGLVASGGERKGGKPANEGNCSSWGNPMSEIYLESIRYLAGKSANAAFTDTNRTKDLALGLTDEAWSDPLDANNYCAALNVLNFNASVSSYDGNQLDTLSDILPADSSEDAKKLTDAVGSAEGIDTSSWFVGNNGQTDNDLCSSKDKGSGFGSFSGLCPEAPTQEGTYRMAGIAHYANTNRIRSDLKVASSRKNSRDLMVSTYGIALATNVPKIEVSANGKKVTILPAYRLDVSSTGSGPFGGGTLVDFKIISDDGISGKFYVNWEDSEMGGDYDQDMWGIIEYKVDGDTITITTNAIAESTVKGQGFGYIISGTNKDGPHFHSGIEKFDYTDTTGVTGCTNCQVGDGPTSVSYTIQGGSAGVLQDPLWYAAKWGGFYDSNGNKKPDLQSEWDETNNSDGSSGPDGLPDNYFYATNPLQLEKSLNRVFLTILQRASSGTAAAVVSNNVSGVGALYQAYYEPLRQDEKNRKASWIGTVQALWLDDFGYLREDDGDAVLENYTIDPVIQQFYDEEENRTKFRRFKSTKDTAFTPFYMQGEVSAFDATSGSVTFTVEKMSGAVGSGAFGDWIVYNLSTGRTFTSTTTTSILPLGTSVTFDTPKITGLFVNGDTIRVAHLEYDEVSIDNIGTLWNAREQLSFDDVDGTYATTQRMFSFPADGDSNGGRYIKTWLDDDGDGIVDTDEFVDFTGQAFTSDRYGYLNVASKKDGENLVDYVRGKEIDGYRNRTIDYSNSGTQVMRLADIVNATPTVVGAPQEALDLLYKDETYATFKKQYAKRRQVLYVGSNGGMLHAFNGGFYDSAARSFSTSGKDYKGNSVTQHPLGAEIWAYVPMNLLPHLKWLKDPDYTHVYYVDGKPKVFDAKIFDNDDDHPEGWGTVLVVGMRFGGGKMTVDTKADGLGGEDNNDDDRLFSSAYIIMDITNPEVEPKLLAEIQVPDESFSTSYPAAFTVKEKKNTGINKWFLTFGSGPTALGGESTQSAKVFIFDLDEIRSPGTTSGPSKGCVEKDIGSGGNMRILSCDTGVSDSFVGDPATVDWNLDYRADAIYFGLVGGTGSDSGQVMRLDINNAHTPGSWGAPTTVINTSQPVAIGVTPAVDGTGQRWLFFGTGRFLVKGDQTSTSTQSIYGVKEKKVPVKTTDLLDVTAAKIQTDGSVSGLGTATKFDDLEDDIETNREGWYLNLPTIHGVAGTAPATRVINGMALAGGVLFSTAYQPGIDLCTGEGFSRLYGLYYKTGTAYPDPDILGAHTDISGREYAKPYIELGHGFATTPSLHTGSRSGEDAVSVFTQLSTGAIVRTEATTVKSVRSGFRSWSE</sequence>